<feature type="compositionally biased region" description="Basic and acidic residues" evidence="1">
    <location>
        <begin position="27"/>
        <end position="36"/>
    </location>
</feature>
<evidence type="ECO:0000313" key="2">
    <source>
        <dbReference type="EMBL" id="TQN68256.1"/>
    </source>
</evidence>
<reference evidence="2 3" key="1">
    <citation type="journal article" date="2019" name="Sci. Rep.">
        <title>Colletotrichum shisoi sp. nov., an anthracnose pathogen of Perilla frutescens in Japan: molecular phylogenetic, morphological and genomic evidence.</title>
        <authorList>
            <person name="Gan P."/>
            <person name="Tsushima A."/>
            <person name="Hiroyama R."/>
            <person name="Narusaka M."/>
            <person name="Takano Y."/>
            <person name="Narusaka Y."/>
            <person name="Kawaradani M."/>
            <person name="Damm U."/>
            <person name="Shirasu K."/>
        </authorList>
    </citation>
    <scope>NUCLEOTIDE SEQUENCE [LARGE SCALE GENOMIC DNA]</scope>
    <source>
        <strain evidence="2 3">PG-2018a</strain>
    </source>
</reference>
<name>A0A5Q4BNE9_9PEZI</name>
<keyword evidence="3" id="KW-1185">Reference proteome</keyword>
<dbReference type="AlphaFoldDB" id="A0A5Q4BNE9"/>
<accession>A0A5Q4BNE9</accession>
<feature type="region of interest" description="Disordered" evidence="1">
    <location>
        <begin position="136"/>
        <end position="155"/>
    </location>
</feature>
<protein>
    <submittedName>
        <fullName evidence="2">Uncharacterized protein</fullName>
    </submittedName>
</protein>
<organism evidence="2 3">
    <name type="scientific">Colletotrichum shisoi</name>
    <dbReference type="NCBI Taxonomy" id="2078593"/>
    <lineage>
        <taxon>Eukaryota</taxon>
        <taxon>Fungi</taxon>
        <taxon>Dikarya</taxon>
        <taxon>Ascomycota</taxon>
        <taxon>Pezizomycotina</taxon>
        <taxon>Sordariomycetes</taxon>
        <taxon>Hypocreomycetidae</taxon>
        <taxon>Glomerellales</taxon>
        <taxon>Glomerellaceae</taxon>
        <taxon>Colletotrichum</taxon>
        <taxon>Colletotrichum destructivum species complex</taxon>
    </lineage>
</organism>
<comment type="caution">
    <text evidence="2">The sequence shown here is derived from an EMBL/GenBank/DDBJ whole genome shotgun (WGS) entry which is preliminary data.</text>
</comment>
<evidence type="ECO:0000313" key="3">
    <source>
        <dbReference type="Proteomes" id="UP000326340"/>
    </source>
</evidence>
<gene>
    <name evidence="2" type="ORF">CSHISOI_07196</name>
</gene>
<feature type="compositionally biased region" description="Basic and acidic residues" evidence="1">
    <location>
        <begin position="1"/>
        <end position="14"/>
    </location>
</feature>
<feature type="region of interest" description="Disordered" evidence="1">
    <location>
        <begin position="1"/>
        <end position="48"/>
    </location>
</feature>
<evidence type="ECO:0000256" key="1">
    <source>
        <dbReference type="SAM" id="MobiDB-lite"/>
    </source>
</evidence>
<dbReference type="Proteomes" id="UP000326340">
    <property type="component" value="Unassembled WGS sequence"/>
</dbReference>
<dbReference type="EMBL" id="PUHP01000737">
    <property type="protein sequence ID" value="TQN68256.1"/>
    <property type="molecule type" value="Genomic_DNA"/>
</dbReference>
<sequence>MPRGRRQTELKDSLKFQTGNSVEDPEASGRERERRQQPQNIRHRTSDIGDRTAATWEFTDHRYLLWLVGSLSVEANIDWIASHQGRFVTAPKYVPLLSFRCCLLPLASSCPATYPCPPPVQCLRVSSLFPALALPLRQGPRPPSQGRKGPASQPA</sequence>
<proteinExistence type="predicted"/>